<reference evidence="1 2" key="1">
    <citation type="submission" date="2020-02" db="EMBL/GenBank/DDBJ databases">
        <title>Genome assembly of a novel Clostridium senegalense strain.</title>
        <authorList>
            <person name="Gupta T.B."/>
            <person name="Jauregui R."/>
            <person name="Maclean P."/>
            <person name="Nawarathana A."/>
            <person name="Brightwell G."/>
        </authorList>
    </citation>
    <scope>NUCLEOTIDE SEQUENCE [LARGE SCALE GENOMIC DNA]</scope>
    <source>
        <strain evidence="1 2">AGRFS4</strain>
    </source>
</reference>
<accession>A0A6M0H688</accession>
<dbReference type="Proteomes" id="UP000481872">
    <property type="component" value="Unassembled WGS sequence"/>
</dbReference>
<dbReference type="RefSeq" id="WP_157450961.1">
    <property type="nucleotide sequence ID" value="NZ_JAAGPU010000032.1"/>
</dbReference>
<name>A0A6M0H688_9CLOT</name>
<dbReference type="AlphaFoldDB" id="A0A6M0H688"/>
<evidence type="ECO:0000313" key="2">
    <source>
        <dbReference type="Proteomes" id="UP000481872"/>
    </source>
</evidence>
<organism evidence="1 2">
    <name type="scientific">Clostridium senegalense</name>
    <dbReference type="NCBI Taxonomy" id="1465809"/>
    <lineage>
        <taxon>Bacteria</taxon>
        <taxon>Bacillati</taxon>
        <taxon>Bacillota</taxon>
        <taxon>Clostridia</taxon>
        <taxon>Eubacteriales</taxon>
        <taxon>Clostridiaceae</taxon>
        <taxon>Clostridium</taxon>
    </lineage>
</organism>
<keyword evidence="2" id="KW-1185">Reference proteome</keyword>
<evidence type="ECO:0000313" key="1">
    <source>
        <dbReference type="EMBL" id="NEU06057.1"/>
    </source>
</evidence>
<evidence type="ECO:0008006" key="3">
    <source>
        <dbReference type="Google" id="ProtNLM"/>
    </source>
</evidence>
<protein>
    <recommendedName>
        <fullName evidence="3">Bacteriocin</fullName>
    </recommendedName>
</protein>
<sequence>MKSLEILTTENMKNIEGGNASLPMKMAYTNKNTCLEKEQELIDNGHVTGMSKFHIL</sequence>
<comment type="caution">
    <text evidence="1">The sequence shown here is derived from an EMBL/GenBank/DDBJ whole genome shotgun (WGS) entry which is preliminary data.</text>
</comment>
<dbReference type="EMBL" id="JAAGPU010000032">
    <property type="protein sequence ID" value="NEU06057.1"/>
    <property type="molecule type" value="Genomic_DNA"/>
</dbReference>
<proteinExistence type="predicted"/>
<gene>
    <name evidence="1" type="ORF">G3M99_14570</name>
</gene>